<comment type="caution">
    <text evidence="1">The sequence shown here is derived from an EMBL/GenBank/DDBJ whole genome shotgun (WGS) entry which is preliminary data.</text>
</comment>
<dbReference type="Proteomes" id="UP000383932">
    <property type="component" value="Unassembled WGS sequence"/>
</dbReference>
<organism evidence="1 2">
    <name type="scientific">Ceratobasidium theobromae</name>
    <dbReference type="NCBI Taxonomy" id="1582974"/>
    <lineage>
        <taxon>Eukaryota</taxon>
        <taxon>Fungi</taxon>
        <taxon>Dikarya</taxon>
        <taxon>Basidiomycota</taxon>
        <taxon>Agaricomycotina</taxon>
        <taxon>Agaricomycetes</taxon>
        <taxon>Cantharellales</taxon>
        <taxon>Ceratobasidiaceae</taxon>
        <taxon>Ceratobasidium</taxon>
    </lineage>
</organism>
<dbReference type="AlphaFoldDB" id="A0A5N5Q8G2"/>
<protein>
    <submittedName>
        <fullName evidence="1">ATP-dependent DNA helicase tlh2</fullName>
    </submittedName>
</protein>
<accession>A0A5N5Q8G2</accession>
<reference evidence="1 2" key="1">
    <citation type="journal article" date="2019" name="Fungal Biol. Biotechnol.">
        <title>Draft genome sequence of fastidious pathogen Ceratobasidium theobromae, which causes vascular-streak dieback in Theobroma cacao.</title>
        <authorList>
            <person name="Ali S.S."/>
            <person name="Asman A."/>
            <person name="Shao J."/>
            <person name="Firmansyah A.P."/>
            <person name="Susilo A.W."/>
            <person name="Rosmana A."/>
            <person name="McMahon P."/>
            <person name="Junaid M."/>
            <person name="Guest D."/>
            <person name="Kheng T.Y."/>
            <person name="Meinhardt L.W."/>
            <person name="Bailey B.A."/>
        </authorList>
    </citation>
    <scope>NUCLEOTIDE SEQUENCE [LARGE SCALE GENOMIC DNA]</scope>
    <source>
        <strain evidence="1 2">CT2</strain>
    </source>
</reference>
<proteinExistence type="predicted"/>
<keyword evidence="1" id="KW-0067">ATP-binding</keyword>
<keyword evidence="1" id="KW-0547">Nucleotide-binding</keyword>
<evidence type="ECO:0000313" key="2">
    <source>
        <dbReference type="Proteomes" id="UP000383932"/>
    </source>
</evidence>
<keyword evidence="1" id="KW-0378">Hydrolase</keyword>
<gene>
    <name evidence="1" type="ORF">CTheo_8589</name>
</gene>
<dbReference type="EMBL" id="SSOP01000645">
    <property type="protein sequence ID" value="KAB5587969.1"/>
    <property type="molecule type" value="Genomic_DNA"/>
</dbReference>
<dbReference type="GO" id="GO:0004386">
    <property type="term" value="F:helicase activity"/>
    <property type="evidence" value="ECO:0007669"/>
    <property type="project" value="UniProtKB-KW"/>
</dbReference>
<evidence type="ECO:0000313" key="1">
    <source>
        <dbReference type="EMBL" id="KAB5587969.1"/>
    </source>
</evidence>
<name>A0A5N5Q8G2_9AGAM</name>
<sequence>MGLWNYCQFPDATIEQLAPHLKDPISSITLIADAQAGHSSHTAALHSGLECGRTQILLPQDYLIYQTVLLVWTSLILKPEFFTDKVQEDLRCFTGQSASPATVSITQPATNPTALADAIGCTIDYDELAKHIVKHQNQAPKPPSPSLPPVAPALPEAIPIMTPAKYQGQIAPLVTKQHKEILWIFTGNK</sequence>
<keyword evidence="1" id="KW-0347">Helicase</keyword>
<keyword evidence="2" id="KW-1185">Reference proteome</keyword>